<dbReference type="EMBL" id="RCHS01003282">
    <property type="protein sequence ID" value="RMX42775.1"/>
    <property type="molecule type" value="Genomic_DNA"/>
</dbReference>
<sequence length="130" mass="15315">MLETSSGRTLILIKFIVLYRLDWEVLTDKMMVLQEGRILFKQYIKNKPVGKTGKRKSTCAYSIRSLWAKCVCVLNSFTILKKVKLTCRELFYFRIAIVHHFLEGKRFPAGHPLSRPPSVMDARRLNRQYY</sequence>
<gene>
    <name evidence="1" type="ORF">pdam_00021901</name>
</gene>
<proteinExistence type="predicted"/>
<dbReference type="Proteomes" id="UP000275408">
    <property type="component" value="Unassembled WGS sequence"/>
</dbReference>
<keyword evidence="2" id="KW-1185">Reference proteome</keyword>
<name>A0A3M6TMY8_POCDA</name>
<organism evidence="1 2">
    <name type="scientific">Pocillopora damicornis</name>
    <name type="common">Cauliflower coral</name>
    <name type="synonym">Millepora damicornis</name>
    <dbReference type="NCBI Taxonomy" id="46731"/>
    <lineage>
        <taxon>Eukaryota</taxon>
        <taxon>Metazoa</taxon>
        <taxon>Cnidaria</taxon>
        <taxon>Anthozoa</taxon>
        <taxon>Hexacorallia</taxon>
        <taxon>Scleractinia</taxon>
        <taxon>Astrocoeniina</taxon>
        <taxon>Pocilloporidae</taxon>
        <taxon>Pocillopora</taxon>
    </lineage>
</organism>
<evidence type="ECO:0000313" key="1">
    <source>
        <dbReference type="EMBL" id="RMX42775.1"/>
    </source>
</evidence>
<comment type="caution">
    <text evidence="1">The sequence shown here is derived from an EMBL/GenBank/DDBJ whole genome shotgun (WGS) entry which is preliminary data.</text>
</comment>
<evidence type="ECO:0000313" key="2">
    <source>
        <dbReference type="Proteomes" id="UP000275408"/>
    </source>
</evidence>
<dbReference type="AlphaFoldDB" id="A0A3M6TMY8"/>
<reference evidence="1 2" key="1">
    <citation type="journal article" date="2018" name="Sci. Rep.">
        <title>Comparative analysis of the Pocillopora damicornis genome highlights role of immune system in coral evolution.</title>
        <authorList>
            <person name="Cunning R."/>
            <person name="Bay R.A."/>
            <person name="Gillette P."/>
            <person name="Baker A.C."/>
            <person name="Traylor-Knowles N."/>
        </authorList>
    </citation>
    <scope>NUCLEOTIDE SEQUENCE [LARGE SCALE GENOMIC DNA]</scope>
    <source>
        <strain evidence="1">RSMAS</strain>
        <tissue evidence="1">Whole animal</tissue>
    </source>
</reference>
<accession>A0A3M6TMY8</accession>
<protein>
    <submittedName>
        <fullName evidence="1">Uncharacterized protein</fullName>
    </submittedName>
</protein>